<gene>
    <name evidence="1" type="ORF">ACI1P1_06380</name>
</gene>
<reference evidence="1" key="1">
    <citation type="submission" date="2024-12" db="EMBL/GenBank/DDBJ databases">
        <authorList>
            <person name="Wu N."/>
        </authorList>
    </citation>
    <scope>NUCLEOTIDE SEQUENCE</scope>
    <source>
        <strain evidence="1">P15</strain>
    </source>
</reference>
<sequence>MAKEQTGRLKSLQVGKPAAYLWGGKEFTTGMGKRPAEGRLFLTVEGYAEDGQADRVNHGGPDKAVCVYGFEHYAFWEKELGLSLDSAAFGENVTMEGLTEQEVRIGDIFRMGEALVQVSQPRQPCYKLGHKYNRTDMPLLVQTTGYTGYYFRVLEEGFTAPGDEVVLVEQSPSGISVAEANRIMYTAKDNKEETARLLAVPELSQSWRDTLAKRLS</sequence>
<evidence type="ECO:0000313" key="1">
    <source>
        <dbReference type="EMBL" id="MFM9327930.1"/>
    </source>
</evidence>
<dbReference type="Proteomes" id="UP001631969">
    <property type="component" value="Unassembled WGS sequence"/>
</dbReference>
<protein>
    <submittedName>
        <fullName evidence="1">MOSC domain-containing protein</fullName>
    </submittedName>
</protein>
<comment type="caution">
    <text evidence="1">The sequence shown here is derived from an EMBL/GenBank/DDBJ whole genome shotgun (WGS) entry which is preliminary data.</text>
</comment>
<proteinExistence type="predicted"/>
<accession>A0ACC7NTY9</accession>
<organism evidence="1 2">
    <name type="scientific">Paenibacillus mesotrionivorans</name>
    <dbReference type="NCBI Taxonomy" id="3160968"/>
    <lineage>
        <taxon>Bacteria</taxon>
        <taxon>Bacillati</taxon>
        <taxon>Bacillota</taxon>
        <taxon>Bacilli</taxon>
        <taxon>Bacillales</taxon>
        <taxon>Paenibacillaceae</taxon>
        <taxon>Paenibacillus</taxon>
    </lineage>
</organism>
<keyword evidence="2" id="KW-1185">Reference proteome</keyword>
<evidence type="ECO:0000313" key="2">
    <source>
        <dbReference type="Proteomes" id="UP001631969"/>
    </source>
</evidence>
<name>A0ACC7NTY9_9BACL</name>
<dbReference type="EMBL" id="JBJURJ010000003">
    <property type="protein sequence ID" value="MFM9327930.1"/>
    <property type="molecule type" value="Genomic_DNA"/>
</dbReference>